<keyword evidence="1" id="KW-0812">Transmembrane</keyword>
<dbReference type="EMBL" id="PCYM01000006">
    <property type="protein sequence ID" value="PIR47489.1"/>
    <property type="molecule type" value="Genomic_DNA"/>
</dbReference>
<feature type="transmembrane region" description="Helical" evidence="1">
    <location>
        <begin position="9"/>
        <end position="28"/>
    </location>
</feature>
<keyword evidence="1" id="KW-1133">Transmembrane helix</keyword>
<comment type="caution">
    <text evidence="2">The sequence shown here is derived from an EMBL/GenBank/DDBJ whole genome shotgun (WGS) entry which is preliminary data.</text>
</comment>
<reference evidence="2 3" key="1">
    <citation type="submission" date="2017-09" db="EMBL/GenBank/DDBJ databases">
        <title>Depth-based differentiation of microbial function through sediment-hosted aquifers and enrichment of novel symbionts in the deep terrestrial subsurface.</title>
        <authorList>
            <person name="Probst A.J."/>
            <person name="Ladd B."/>
            <person name="Jarett J.K."/>
            <person name="Geller-Mcgrath D.E."/>
            <person name="Sieber C.M."/>
            <person name="Emerson J.B."/>
            <person name="Anantharaman K."/>
            <person name="Thomas B.C."/>
            <person name="Malmstrom R."/>
            <person name="Stieglmeier M."/>
            <person name="Klingl A."/>
            <person name="Woyke T."/>
            <person name="Ryan C.M."/>
            <person name="Banfield J.F."/>
        </authorList>
    </citation>
    <scope>NUCLEOTIDE SEQUENCE [LARGE SCALE GENOMIC DNA]</scope>
    <source>
        <strain evidence="2">CG10_big_fil_rev_8_21_14_0_10_50_16</strain>
    </source>
</reference>
<accession>A0A2H0RLR8</accession>
<gene>
    <name evidence="2" type="ORF">COV06_03500</name>
</gene>
<keyword evidence="1" id="KW-0472">Membrane</keyword>
<proteinExistence type="predicted"/>
<organism evidence="2 3">
    <name type="scientific">Candidatus Uhrbacteria bacterium CG10_big_fil_rev_8_21_14_0_10_50_16</name>
    <dbReference type="NCBI Taxonomy" id="1975039"/>
    <lineage>
        <taxon>Bacteria</taxon>
        <taxon>Candidatus Uhriibacteriota</taxon>
    </lineage>
</organism>
<sequence>MAQRSVNKTWVIISAVLLLVIVTLVLVLRHPKEPTLPTVQTIEDVLEKKREVSTYTYLTPSEWDQTAFAEKAINESQGKDDGQEKIEFGIVQNPDQPTQYYFATSERVSDTELFLGIYQYDSATRVWERLYKKTVTITTPIDVYAFHVLGLHNGSLIVQRNQSSYSPGPCYDPLLSLGTKIQTPEGEREAVSPLLELNLEDPYGQWEQHTLPDTIRTKQEEASVTCATELQ</sequence>
<evidence type="ECO:0000313" key="3">
    <source>
        <dbReference type="Proteomes" id="UP000230084"/>
    </source>
</evidence>
<dbReference type="Proteomes" id="UP000230084">
    <property type="component" value="Unassembled WGS sequence"/>
</dbReference>
<evidence type="ECO:0000313" key="2">
    <source>
        <dbReference type="EMBL" id="PIR47489.1"/>
    </source>
</evidence>
<protein>
    <submittedName>
        <fullName evidence="2">Uncharacterized protein</fullName>
    </submittedName>
</protein>
<name>A0A2H0RLR8_9BACT</name>
<dbReference type="AlphaFoldDB" id="A0A2H0RLR8"/>
<evidence type="ECO:0000256" key="1">
    <source>
        <dbReference type="SAM" id="Phobius"/>
    </source>
</evidence>